<protein>
    <submittedName>
        <fullName evidence="1">Uncharacterized protein</fullName>
    </submittedName>
</protein>
<proteinExistence type="predicted"/>
<gene>
    <name evidence="1" type="ORF">EZS28_018474</name>
</gene>
<accession>A0A5J4VUI3</accession>
<reference evidence="1 2" key="1">
    <citation type="submission" date="2019-03" db="EMBL/GenBank/DDBJ databases">
        <title>Single cell metagenomics reveals metabolic interactions within the superorganism composed of flagellate Streblomastix strix and complex community of Bacteroidetes bacteria on its surface.</title>
        <authorList>
            <person name="Treitli S.C."/>
            <person name="Kolisko M."/>
            <person name="Husnik F."/>
            <person name="Keeling P."/>
            <person name="Hampl V."/>
        </authorList>
    </citation>
    <scope>NUCLEOTIDE SEQUENCE [LARGE SCALE GENOMIC DNA]</scope>
    <source>
        <strain evidence="1">ST1C</strain>
    </source>
</reference>
<comment type="caution">
    <text evidence="1">The sequence shown here is derived from an EMBL/GenBank/DDBJ whole genome shotgun (WGS) entry which is preliminary data.</text>
</comment>
<organism evidence="1 2">
    <name type="scientific">Streblomastix strix</name>
    <dbReference type="NCBI Taxonomy" id="222440"/>
    <lineage>
        <taxon>Eukaryota</taxon>
        <taxon>Metamonada</taxon>
        <taxon>Preaxostyla</taxon>
        <taxon>Oxymonadida</taxon>
        <taxon>Streblomastigidae</taxon>
        <taxon>Streblomastix</taxon>
    </lineage>
</organism>
<name>A0A5J4VUI3_9EUKA</name>
<dbReference type="Proteomes" id="UP000324800">
    <property type="component" value="Unassembled WGS sequence"/>
</dbReference>
<evidence type="ECO:0000313" key="1">
    <source>
        <dbReference type="EMBL" id="KAA6386003.1"/>
    </source>
</evidence>
<dbReference type="AlphaFoldDB" id="A0A5J4VUI3"/>
<dbReference type="EMBL" id="SNRW01005004">
    <property type="protein sequence ID" value="KAA6386003.1"/>
    <property type="molecule type" value="Genomic_DNA"/>
</dbReference>
<evidence type="ECO:0000313" key="2">
    <source>
        <dbReference type="Proteomes" id="UP000324800"/>
    </source>
</evidence>
<sequence>MNELYLLNFNLDKEHYLSGDYDDDYSPEIELQGLNLTHTAFNLLSSISDIQQYQYYLRRYWTPPILLPIRIADGIIEGYNKLWYVQYRDSQLQGRDIYGCGWCDDACRTFEFSLQKVSLGIGGNETELIENKTIMISEDTNGYDQVKTIELNQQEKRCQNLRIMKVLYRDSHAMTQQADILIFKVISTTLEDNSKG</sequence>